<name>A0ABT1T138_9SPHI</name>
<protein>
    <submittedName>
        <fullName evidence="1">RteC domain-containing protein</fullName>
    </submittedName>
</protein>
<keyword evidence="2" id="KW-1185">Reference proteome</keyword>
<accession>A0ABT1T138</accession>
<gene>
    <name evidence="1" type="ORF">NPE20_10145</name>
</gene>
<evidence type="ECO:0000313" key="2">
    <source>
        <dbReference type="Proteomes" id="UP001204376"/>
    </source>
</evidence>
<dbReference type="EMBL" id="JANHOH010000001">
    <property type="protein sequence ID" value="MCQ6958321.1"/>
    <property type="molecule type" value="Genomic_DNA"/>
</dbReference>
<dbReference type="Proteomes" id="UP001204376">
    <property type="component" value="Unassembled WGS sequence"/>
</dbReference>
<evidence type="ECO:0000313" key="1">
    <source>
        <dbReference type="EMBL" id="MCQ6958321.1"/>
    </source>
</evidence>
<organism evidence="1 2">
    <name type="scientific">Mucilaginibacter aquariorum</name>
    <dbReference type="NCBI Taxonomy" id="2967225"/>
    <lineage>
        <taxon>Bacteria</taxon>
        <taxon>Pseudomonadati</taxon>
        <taxon>Bacteroidota</taxon>
        <taxon>Sphingobacteriia</taxon>
        <taxon>Sphingobacteriales</taxon>
        <taxon>Sphingobacteriaceae</taxon>
        <taxon>Mucilaginibacter</taxon>
    </lineage>
</organism>
<proteinExistence type="predicted"/>
<dbReference type="RefSeq" id="WP_256538497.1">
    <property type="nucleotide sequence ID" value="NZ_JANHOH010000001.1"/>
</dbReference>
<dbReference type="InterPro" id="IPR018534">
    <property type="entry name" value="Tet_reg_excision_RteC"/>
</dbReference>
<sequence length="277" mass="32951">MITKFSDRLYADLNKDINAIALEEDQFIKRYEKSIHVCLKYLRKLKDYCKLNDPGTPAEEIVFFKQIKPKFKSQLIYYQSLLNLEIRKPIGDGKVVADYLTNEIKILYHFFECNLSFYQYVRTEATYLDEYYFVRGNYDVHLDPDQCVIDFDPTFSTTHDHKLAQVLASELMQEHLEHSIQKILQKEAIVQIDSEFRDFDWKQTKCALIELIYCWHATEAFGKKNLKSIVKFIEKSFNISLGNFYDTYDWLCGRPSPTVYIDEMKDAFLLRIQKKLR</sequence>
<reference evidence="1 2" key="1">
    <citation type="submission" date="2022-07" db="EMBL/GenBank/DDBJ databases">
        <title>Mucilaginibacter sp. JC4.</title>
        <authorList>
            <person name="Le V."/>
            <person name="Ko S.-R."/>
            <person name="Ahn C.-Y."/>
            <person name="Oh H.-M."/>
        </authorList>
    </citation>
    <scope>NUCLEOTIDE SEQUENCE [LARGE SCALE GENOMIC DNA]</scope>
    <source>
        <strain evidence="1 2">JC4</strain>
    </source>
</reference>
<dbReference type="Pfam" id="PF09357">
    <property type="entry name" value="RteC"/>
    <property type="match status" value="1"/>
</dbReference>
<comment type="caution">
    <text evidence="1">The sequence shown here is derived from an EMBL/GenBank/DDBJ whole genome shotgun (WGS) entry which is preliminary data.</text>
</comment>